<comment type="caution">
    <text evidence="4">The sequence shown here is derived from an EMBL/GenBank/DDBJ whole genome shotgun (WGS) entry which is preliminary data.</text>
</comment>
<feature type="domain" description="Histidine kinase/HSP90-like ATPase" evidence="3">
    <location>
        <begin position="18"/>
        <end position="127"/>
    </location>
</feature>
<reference evidence="5" key="1">
    <citation type="journal article" date="2019" name="Int. J. Syst. Evol. Microbiol.">
        <title>The Global Catalogue of Microorganisms (GCM) 10K type strain sequencing project: providing services to taxonomists for standard genome sequencing and annotation.</title>
        <authorList>
            <consortium name="The Broad Institute Genomics Platform"/>
            <consortium name="The Broad Institute Genome Sequencing Center for Infectious Disease"/>
            <person name="Wu L."/>
            <person name="Ma J."/>
        </authorList>
    </citation>
    <scope>NUCLEOTIDE SEQUENCE [LARGE SCALE GENOMIC DNA]</scope>
    <source>
        <strain evidence="5">JCM 16956</strain>
    </source>
</reference>
<keyword evidence="4" id="KW-0067">ATP-binding</keyword>
<keyword evidence="4" id="KW-0547">Nucleotide-binding</keyword>
<keyword evidence="5" id="KW-1185">Reference proteome</keyword>
<dbReference type="Gene3D" id="3.30.565.10">
    <property type="entry name" value="Histidine kinase-like ATPase, C-terminal domain"/>
    <property type="match status" value="1"/>
</dbReference>
<dbReference type="PANTHER" id="PTHR35526">
    <property type="entry name" value="ANTI-SIGMA-F FACTOR RSBW-RELATED"/>
    <property type="match status" value="1"/>
</dbReference>
<dbReference type="SUPFAM" id="SSF55874">
    <property type="entry name" value="ATPase domain of HSP90 chaperone/DNA topoisomerase II/histidine kinase"/>
    <property type="match status" value="1"/>
</dbReference>
<organism evidence="4 5">
    <name type="scientific">Streptomyces gulbargensis</name>
    <dbReference type="NCBI Taxonomy" id="364901"/>
    <lineage>
        <taxon>Bacteria</taxon>
        <taxon>Bacillati</taxon>
        <taxon>Actinomycetota</taxon>
        <taxon>Actinomycetes</taxon>
        <taxon>Kitasatosporales</taxon>
        <taxon>Streptomycetaceae</taxon>
        <taxon>Streptomyces</taxon>
    </lineage>
</organism>
<evidence type="ECO:0000259" key="3">
    <source>
        <dbReference type="Pfam" id="PF13581"/>
    </source>
</evidence>
<protein>
    <submittedName>
        <fullName evidence="4">ATP-binding protein</fullName>
    </submittedName>
</protein>
<dbReference type="RefSeq" id="WP_345279640.1">
    <property type="nucleotide sequence ID" value="NZ_BAABAJ010000003.1"/>
</dbReference>
<dbReference type="InterPro" id="IPR036890">
    <property type="entry name" value="HATPase_C_sf"/>
</dbReference>
<gene>
    <name evidence="4" type="ORF">GCM10022244_14480</name>
</gene>
<proteinExistence type="predicted"/>
<dbReference type="CDD" id="cd16936">
    <property type="entry name" value="HATPase_RsbW-like"/>
    <property type="match status" value="1"/>
</dbReference>
<dbReference type="GO" id="GO:0005524">
    <property type="term" value="F:ATP binding"/>
    <property type="evidence" value="ECO:0007669"/>
    <property type="project" value="UniProtKB-KW"/>
</dbReference>
<keyword evidence="1" id="KW-0723">Serine/threonine-protein kinase</keyword>
<accession>A0ABP7LRB4</accession>
<dbReference type="InterPro" id="IPR003594">
    <property type="entry name" value="HATPase_dom"/>
</dbReference>
<dbReference type="Proteomes" id="UP001501000">
    <property type="component" value="Unassembled WGS sequence"/>
</dbReference>
<dbReference type="EMBL" id="BAABAJ010000003">
    <property type="protein sequence ID" value="GAA3905457.1"/>
    <property type="molecule type" value="Genomic_DNA"/>
</dbReference>
<evidence type="ECO:0000256" key="2">
    <source>
        <dbReference type="SAM" id="MobiDB-lite"/>
    </source>
</evidence>
<dbReference type="PANTHER" id="PTHR35526:SF3">
    <property type="entry name" value="ANTI-SIGMA-F FACTOR RSBW"/>
    <property type="match status" value="1"/>
</dbReference>
<dbReference type="Pfam" id="PF13581">
    <property type="entry name" value="HATPase_c_2"/>
    <property type="match status" value="1"/>
</dbReference>
<sequence length="133" mass="14443">MTPFLRRHRELRGSGAAAQARQEVRGIIDEALLAGLTVRRRDEEDALLVTCELVTNAVRHTRGPCSLDLAVRHDGIDIDVTDHSPEPPRPRTPDPSGALGGYGWLLVSRLADDLSIRPVNGDGKTVHAHICTG</sequence>
<dbReference type="InterPro" id="IPR050267">
    <property type="entry name" value="Anti-sigma-factor_SerPK"/>
</dbReference>
<evidence type="ECO:0000313" key="4">
    <source>
        <dbReference type="EMBL" id="GAA3905457.1"/>
    </source>
</evidence>
<name>A0ABP7LRB4_9ACTN</name>
<feature type="compositionally biased region" description="Basic and acidic residues" evidence="2">
    <location>
        <begin position="78"/>
        <end position="92"/>
    </location>
</feature>
<evidence type="ECO:0000313" key="5">
    <source>
        <dbReference type="Proteomes" id="UP001501000"/>
    </source>
</evidence>
<feature type="region of interest" description="Disordered" evidence="2">
    <location>
        <begin position="78"/>
        <end position="97"/>
    </location>
</feature>
<keyword evidence="1" id="KW-0808">Transferase</keyword>
<keyword evidence="1" id="KW-0418">Kinase</keyword>
<evidence type="ECO:0000256" key="1">
    <source>
        <dbReference type="ARBA" id="ARBA00022527"/>
    </source>
</evidence>